<reference evidence="8 9" key="1">
    <citation type="journal article" date="2018" name="PLoS Genet.">
        <title>Population sequencing reveals clonal diversity and ancestral inbreeding in the grapevine cultivar Chardonnay.</title>
        <authorList>
            <person name="Roach M.J."/>
            <person name="Johnson D.L."/>
            <person name="Bohlmann J."/>
            <person name="van Vuuren H.J."/>
            <person name="Jones S.J."/>
            <person name="Pretorius I.S."/>
            <person name="Schmidt S.A."/>
            <person name="Borneman A.R."/>
        </authorList>
    </citation>
    <scope>NUCLEOTIDE SEQUENCE [LARGE SCALE GENOMIC DNA]</scope>
    <source>
        <strain evidence="9">cv. Chardonnay</strain>
        <tissue evidence="8">Leaf</tissue>
    </source>
</reference>
<comment type="similarity">
    <text evidence="1 5">Belongs to the thiolase-like superfamily. Chalcone/stilbene synthases family.</text>
</comment>
<evidence type="ECO:0000256" key="2">
    <source>
        <dbReference type="ARBA" id="ARBA00022679"/>
    </source>
</evidence>
<keyword evidence="3 5" id="KW-0012">Acyltransferase</keyword>
<dbReference type="Pfam" id="PF02797">
    <property type="entry name" value="Chal_sti_synt_C"/>
    <property type="match status" value="1"/>
</dbReference>
<dbReference type="Pfam" id="PF00195">
    <property type="entry name" value="Chal_sti_synt_N"/>
    <property type="match status" value="1"/>
</dbReference>
<sequence>MLEEHPNMGAYMAPSLNIRQEIITTEVPKLGKEATLKALKEWGQPKSKITHLVFCGTVLRTAKDLAENNAGARVLVVCSEITVVTFSGPSETHLHSLVGQALFGDGSTTIIIGSDPDTSIERPLFQLVSAAQTFIPNTEGAIVGNLCEVGLTFHLWPNVPTLISENIEKCLTQAFAPLGISDWNSLFWIAHPGGPAILDAVETKLNLEKKKLEATRHIFSEYGNMSSACVLFILDEMRKKSLKEERTTTGEELDWGVLFGFGSGLTNETVVLHSVVGATN</sequence>
<dbReference type="InterPro" id="IPR001099">
    <property type="entry name" value="Chalcone/stilbene_synt_N"/>
</dbReference>
<dbReference type="EMBL" id="QGNW01001841">
    <property type="protein sequence ID" value="RVW29454.1"/>
    <property type="molecule type" value="Genomic_DNA"/>
</dbReference>
<dbReference type="CDD" id="cd00831">
    <property type="entry name" value="CHS_like"/>
    <property type="match status" value="1"/>
</dbReference>
<evidence type="ECO:0000256" key="5">
    <source>
        <dbReference type="RuleBase" id="RU003633"/>
    </source>
</evidence>
<accession>A0A438D1Y0</accession>
<gene>
    <name evidence="8" type="primary">GSVIVT00004047001_11</name>
    <name evidence="8" type="ORF">CK203_101658</name>
</gene>
<proteinExistence type="inferred from homology"/>
<organism evidence="8 9">
    <name type="scientific">Vitis vinifera</name>
    <name type="common">Grape</name>
    <dbReference type="NCBI Taxonomy" id="29760"/>
    <lineage>
        <taxon>Eukaryota</taxon>
        <taxon>Viridiplantae</taxon>
        <taxon>Streptophyta</taxon>
        <taxon>Embryophyta</taxon>
        <taxon>Tracheophyta</taxon>
        <taxon>Spermatophyta</taxon>
        <taxon>Magnoliopsida</taxon>
        <taxon>eudicotyledons</taxon>
        <taxon>Gunneridae</taxon>
        <taxon>Pentapetalae</taxon>
        <taxon>rosids</taxon>
        <taxon>Vitales</taxon>
        <taxon>Vitaceae</taxon>
        <taxon>Viteae</taxon>
        <taxon>Vitis</taxon>
    </lineage>
</organism>
<evidence type="ECO:0000259" key="7">
    <source>
        <dbReference type="Pfam" id="PF02797"/>
    </source>
</evidence>
<dbReference type="PANTHER" id="PTHR11877:SF14">
    <property type="entry name" value="CHALCONE SYNTHASE"/>
    <property type="match status" value="1"/>
</dbReference>
<evidence type="ECO:0000256" key="4">
    <source>
        <dbReference type="ARBA" id="ARBA00048068"/>
    </source>
</evidence>
<dbReference type="SUPFAM" id="SSF53901">
    <property type="entry name" value="Thiolase-like"/>
    <property type="match status" value="2"/>
</dbReference>
<evidence type="ECO:0000313" key="8">
    <source>
        <dbReference type="EMBL" id="RVW29454.1"/>
    </source>
</evidence>
<dbReference type="InterPro" id="IPR016039">
    <property type="entry name" value="Thiolase-like"/>
</dbReference>
<name>A0A438D1Y0_VITVI</name>
<dbReference type="FunFam" id="3.40.47.10:FF:000014">
    <property type="entry name" value="Chalcone synthase 1"/>
    <property type="match status" value="1"/>
</dbReference>
<keyword evidence="2 5" id="KW-0808">Transferase</keyword>
<evidence type="ECO:0000259" key="6">
    <source>
        <dbReference type="Pfam" id="PF00195"/>
    </source>
</evidence>
<dbReference type="GO" id="GO:0050350">
    <property type="term" value="F:trihydroxystilbene synthase activity"/>
    <property type="evidence" value="ECO:0007669"/>
    <property type="project" value="UniProtKB-EC"/>
</dbReference>
<feature type="domain" description="Chalcone/stilbene synthase C-terminal" evidence="7">
    <location>
        <begin position="126"/>
        <end position="275"/>
    </location>
</feature>
<dbReference type="Gene3D" id="3.40.47.10">
    <property type="match status" value="3"/>
</dbReference>
<dbReference type="Proteomes" id="UP000288805">
    <property type="component" value="Unassembled WGS sequence"/>
</dbReference>
<comment type="catalytic activity">
    <reaction evidence="4">
        <text>4-coumaroyl-CoA + 3 malonyl-CoA + 3 H(+) = trans-resveratrol + 4 CO2 + 4 CoA</text>
        <dbReference type="Rhea" id="RHEA:11936"/>
        <dbReference type="ChEBI" id="CHEBI:15378"/>
        <dbReference type="ChEBI" id="CHEBI:16526"/>
        <dbReference type="ChEBI" id="CHEBI:45713"/>
        <dbReference type="ChEBI" id="CHEBI:57287"/>
        <dbReference type="ChEBI" id="CHEBI:57355"/>
        <dbReference type="ChEBI" id="CHEBI:57384"/>
        <dbReference type="EC" id="2.3.1.95"/>
    </reaction>
</comment>
<evidence type="ECO:0000256" key="1">
    <source>
        <dbReference type="ARBA" id="ARBA00005531"/>
    </source>
</evidence>
<feature type="domain" description="Chalcone/stilbene synthase N-terminal" evidence="6">
    <location>
        <begin position="56"/>
        <end position="116"/>
    </location>
</feature>
<dbReference type="InterPro" id="IPR012328">
    <property type="entry name" value="Chalcone/stilbene_synt_C"/>
</dbReference>
<evidence type="ECO:0000256" key="3">
    <source>
        <dbReference type="ARBA" id="ARBA00023315"/>
    </source>
</evidence>
<dbReference type="PANTHER" id="PTHR11877">
    <property type="entry name" value="HYDROXYMETHYLGLUTARYL-COA SYNTHASE"/>
    <property type="match status" value="1"/>
</dbReference>
<dbReference type="InterPro" id="IPR011141">
    <property type="entry name" value="Polyketide_synthase_type-III"/>
</dbReference>
<protein>
    <submittedName>
        <fullName evidence="8">Stilbene synthase 2</fullName>
    </submittedName>
</protein>
<evidence type="ECO:0000313" key="9">
    <source>
        <dbReference type="Proteomes" id="UP000288805"/>
    </source>
</evidence>
<comment type="caution">
    <text evidence="8">The sequence shown here is derived from an EMBL/GenBank/DDBJ whole genome shotgun (WGS) entry which is preliminary data.</text>
</comment>
<dbReference type="AlphaFoldDB" id="A0A438D1Y0"/>